<evidence type="ECO:0000313" key="1">
    <source>
        <dbReference type="EMBL" id="KAL3596527.1"/>
    </source>
</evidence>
<proteinExistence type="predicted"/>
<accession>A0ACC4CG04</accession>
<keyword evidence="2" id="KW-1185">Reference proteome</keyword>
<organism evidence="1 2">
    <name type="scientific">Populus alba</name>
    <name type="common">White poplar</name>
    <dbReference type="NCBI Taxonomy" id="43335"/>
    <lineage>
        <taxon>Eukaryota</taxon>
        <taxon>Viridiplantae</taxon>
        <taxon>Streptophyta</taxon>
        <taxon>Embryophyta</taxon>
        <taxon>Tracheophyta</taxon>
        <taxon>Spermatophyta</taxon>
        <taxon>Magnoliopsida</taxon>
        <taxon>eudicotyledons</taxon>
        <taxon>Gunneridae</taxon>
        <taxon>Pentapetalae</taxon>
        <taxon>rosids</taxon>
        <taxon>fabids</taxon>
        <taxon>Malpighiales</taxon>
        <taxon>Salicaceae</taxon>
        <taxon>Saliceae</taxon>
        <taxon>Populus</taxon>
    </lineage>
</organism>
<dbReference type="EMBL" id="RCHU02000004">
    <property type="protein sequence ID" value="KAL3596527.1"/>
    <property type="molecule type" value="Genomic_DNA"/>
</dbReference>
<reference evidence="1 2" key="1">
    <citation type="journal article" date="2024" name="Plant Biotechnol. J.">
        <title>Genome and CRISPR/Cas9 system of a widespread forest tree (Populus alba) in the world.</title>
        <authorList>
            <person name="Liu Y.J."/>
            <person name="Jiang P.F."/>
            <person name="Han X.M."/>
            <person name="Li X.Y."/>
            <person name="Wang H.M."/>
            <person name="Wang Y.J."/>
            <person name="Wang X.X."/>
            <person name="Zeng Q.Y."/>
        </authorList>
    </citation>
    <scope>NUCLEOTIDE SEQUENCE [LARGE SCALE GENOMIC DNA]</scope>
    <source>
        <strain evidence="2">cv. PAL-ZL1</strain>
    </source>
</reference>
<dbReference type="Proteomes" id="UP000309997">
    <property type="component" value="Unassembled WGS sequence"/>
</dbReference>
<gene>
    <name evidence="1" type="ORF">D5086_008164</name>
</gene>
<comment type="caution">
    <text evidence="1">The sequence shown here is derived from an EMBL/GenBank/DDBJ whole genome shotgun (WGS) entry which is preliminary data.</text>
</comment>
<sequence length="127" mass="13877">MSEWWSVADWRMSNSWSFVKGSRILRISSGVRGVIGDGGEVPVGIEMPFSSALRFLMNSMVAEAVVVDCLEPVRVSLSPPRCFDLNLGLVILNEFLLGWADVRGLSLAILACSHLNQFCFAGVDSLV</sequence>
<protein>
    <submittedName>
        <fullName evidence="1">Uncharacterized protein</fullName>
    </submittedName>
</protein>
<evidence type="ECO:0000313" key="2">
    <source>
        <dbReference type="Proteomes" id="UP000309997"/>
    </source>
</evidence>
<name>A0ACC4CG04_POPAL</name>